<dbReference type="AlphaFoldDB" id="A0A0P1IPU6"/>
<dbReference type="InterPro" id="IPR043133">
    <property type="entry name" value="GTP-CH-I_C/QueF"/>
</dbReference>
<evidence type="ECO:0000256" key="5">
    <source>
        <dbReference type="ARBA" id="ARBA00022909"/>
    </source>
</evidence>
<accession>A0A0P1IPU6</accession>
<dbReference type="GO" id="GO:0046656">
    <property type="term" value="P:folic acid biosynthetic process"/>
    <property type="evidence" value="ECO:0007669"/>
    <property type="project" value="UniProtKB-KW"/>
</dbReference>
<comment type="similarity">
    <text evidence="3">Belongs to the DHNA family.</text>
</comment>
<reference evidence="10" key="1">
    <citation type="submission" date="2015-09" db="EMBL/GenBank/DDBJ databases">
        <authorList>
            <person name="Rodrigo-Torres Lidia"/>
            <person name="Arahal R.David."/>
        </authorList>
    </citation>
    <scope>NUCLEOTIDE SEQUENCE [LARGE SCALE GENOMIC DNA]</scope>
    <source>
        <strain evidence="10">CECT 5114</strain>
    </source>
</reference>
<dbReference type="GO" id="GO:0005737">
    <property type="term" value="C:cytoplasm"/>
    <property type="evidence" value="ECO:0007669"/>
    <property type="project" value="TreeGrafter"/>
</dbReference>
<evidence type="ECO:0000313" key="10">
    <source>
        <dbReference type="Proteomes" id="UP000051184"/>
    </source>
</evidence>
<evidence type="ECO:0000256" key="6">
    <source>
        <dbReference type="ARBA" id="ARBA00023239"/>
    </source>
</evidence>
<dbReference type="STRING" id="1715691.TA5113_01698"/>
<dbReference type="NCBIfam" id="TIGR00526">
    <property type="entry name" value="folB_dom"/>
    <property type="match status" value="1"/>
</dbReference>
<dbReference type="PANTHER" id="PTHR42844:SF1">
    <property type="entry name" value="DIHYDRONEOPTERIN ALDOLASE 1-RELATED"/>
    <property type="match status" value="1"/>
</dbReference>
<keyword evidence="10" id="KW-1185">Reference proteome</keyword>
<dbReference type="Gene3D" id="3.30.1130.10">
    <property type="match status" value="1"/>
</dbReference>
<dbReference type="EC" id="4.1.2.25" evidence="4"/>
<dbReference type="SMART" id="SM00905">
    <property type="entry name" value="FolB"/>
    <property type="match status" value="1"/>
</dbReference>
<dbReference type="SUPFAM" id="SSF55620">
    <property type="entry name" value="Tetrahydrobiopterin biosynthesis enzymes-like"/>
    <property type="match status" value="1"/>
</dbReference>
<comment type="pathway">
    <text evidence="2">Cofactor biosynthesis; tetrahydrofolate biosynthesis; 2-amino-4-hydroxy-6-hydroxymethyl-7,8-dihydropteridine diphosphate from 7,8-dihydroneopterin triphosphate: step 3/4.</text>
</comment>
<evidence type="ECO:0000256" key="1">
    <source>
        <dbReference type="ARBA" id="ARBA00001353"/>
    </source>
</evidence>
<comment type="catalytic activity">
    <reaction evidence="1">
        <text>7,8-dihydroneopterin = 6-hydroxymethyl-7,8-dihydropterin + glycolaldehyde</text>
        <dbReference type="Rhea" id="RHEA:10540"/>
        <dbReference type="ChEBI" id="CHEBI:17001"/>
        <dbReference type="ChEBI" id="CHEBI:17071"/>
        <dbReference type="ChEBI" id="CHEBI:44841"/>
        <dbReference type="EC" id="4.1.2.25"/>
    </reaction>
</comment>
<dbReference type="RefSeq" id="WP_245627139.1">
    <property type="nucleotide sequence ID" value="NZ_CYTO01000010.1"/>
</dbReference>
<feature type="domain" description="Dihydroneopterin aldolase/epimerase" evidence="8">
    <location>
        <begin position="32"/>
        <end position="140"/>
    </location>
</feature>
<proteinExistence type="inferred from homology"/>
<dbReference type="InterPro" id="IPR006157">
    <property type="entry name" value="FolB_dom"/>
</dbReference>
<evidence type="ECO:0000256" key="7">
    <source>
        <dbReference type="ARBA" id="ARBA00032903"/>
    </source>
</evidence>
<dbReference type="Proteomes" id="UP000051184">
    <property type="component" value="Unassembled WGS sequence"/>
</dbReference>
<evidence type="ECO:0000313" key="9">
    <source>
        <dbReference type="EMBL" id="CUK25637.1"/>
    </source>
</evidence>
<organism evidence="9 10">
    <name type="scientific">Cognatishimia activa</name>
    <dbReference type="NCBI Taxonomy" id="1715691"/>
    <lineage>
        <taxon>Bacteria</taxon>
        <taxon>Pseudomonadati</taxon>
        <taxon>Pseudomonadota</taxon>
        <taxon>Alphaproteobacteria</taxon>
        <taxon>Rhodobacterales</taxon>
        <taxon>Paracoccaceae</taxon>
        <taxon>Cognatishimia</taxon>
    </lineage>
</organism>
<evidence type="ECO:0000256" key="4">
    <source>
        <dbReference type="ARBA" id="ARBA00013043"/>
    </source>
</evidence>
<dbReference type="PANTHER" id="PTHR42844">
    <property type="entry name" value="DIHYDRONEOPTERIN ALDOLASE 1-RELATED"/>
    <property type="match status" value="1"/>
</dbReference>
<keyword evidence="6" id="KW-0456">Lyase</keyword>
<dbReference type="InterPro" id="IPR006156">
    <property type="entry name" value="Dihydroneopterin_aldolase"/>
</dbReference>
<name>A0A0P1IPU6_9RHOB</name>
<evidence type="ECO:0000256" key="2">
    <source>
        <dbReference type="ARBA" id="ARBA00005013"/>
    </source>
</evidence>
<dbReference type="GO" id="GO:0004150">
    <property type="term" value="F:dihydroneopterin aldolase activity"/>
    <property type="evidence" value="ECO:0007669"/>
    <property type="project" value="UniProtKB-EC"/>
</dbReference>
<protein>
    <recommendedName>
        <fullName evidence="4">dihydroneopterin aldolase</fullName>
        <ecNumber evidence="4">4.1.2.25</ecNumber>
    </recommendedName>
    <alternativeName>
        <fullName evidence="7">7,8-dihydroneopterin aldolase</fullName>
    </alternativeName>
</protein>
<dbReference type="Pfam" id="PF02152">
    <property type="entry name" value="FolB"/>
    <property type="match status" value="1"/>
</dbReference>
<dbReference type="EMBL" id="CYUE01000013">
    <property type="protein sequence ID" value="CUK25637.1"/>
    <property type="molecule type" value="Genomic_DNA"/>
</dbReference>
<gene>
    <name evidence="9" type="ORF">TA5114_01438</name>
</gene>
<evidence type="ECO:0000256" key="3">
    <source>
        <dbReference type="ARBA" id="ARBA00005708"/>
    </source>
</evidence>
<sequence>MTQDKATDTTNAFAHPEFRAASMPLDGVHDRLSLRDHVVEVEIGAFQAERDMTQRVSFDVVVEVAAPDADLEDDVDRILSYDRLTWAIETELAAQRLNLLETLAERIADRILAEPQALRVFVRIQKLDKGNGKLGVEVVRVPGQGEKYNADQARPTVVFIGGEPIVAMEVQNLLDNTVDAPLVIVLDLPIDRPQAGSSTAQRQIDLLAIEQAGWKLSAELTNVSVAATRTELDWAMKTGQSCIWAPSKLVSDAVDTPPEDAGALALWFATQWGAKKLIDVGGTLRVSDTNALEIVTVSHSAN</sequence>
<evidence type="ECO:0000259" key="8">
    <source>
        <dbReference type="SMART" id="SM00905"/>
    </source>
</evidence>
<keyword evidence="5" id="KW-0289">Folate biosynthesis</keyword>